<proteinExistence type="predicted"/>
<dbReference type="Pfam" id="PF00005">
    <property type="entry name" value="ABC_tran"/>
    <property type="match status" value="1"/>
</dbReference>
<keyword evidence="1" id="KW-0813">Transport</keyword>
<dbReference type="GO" id="GO:0016887">
    <property type="term" value="F:ATP hydrolysis activity"/>
    <property type="evidence" value="ECO:0007669"/>
    <property type="project" value="InterPro"/>
</dbReference>
<feature type="domain" description="ABC transporter" evidence="4">
    <location>
        <begin position="20"/>
        <end position="237"/>
    </location>
</feature>
<dbReference type="EMBL" id="FQUL01000015">
    <property type="protein sequence ID" value="SHE66796.1"/>
    <property type="molecule type" value="Genomic_DNA"/>
</dbReference>
<evidence type="ECO:0000313" key="6">
    <source>
        <dbReference type="Proteomes" id="UP000184295"/>
    </source>
</evidence>
<name>A0A1M4VCX4_9ACTN</name>
<dbReference type="InterPro" id="IPR003593">
    <property type="entry name" value="AAA+_ATPase"/>
</dbReference>
<evidence type="ECO:0000256" key="1">
    <source>
        <dbReference type="ARBA" id="ARBA00022448"/>
    </source>
</evidence>
<dbReference type="InterPro" id="IPR027417">
    <property type="entry name" value="P-loop_NTPase"/>
</dbReference>
<evidence type="ECO:0000259" key="4">
    <source>
        <dbReference type="PROSITE" id="PS50893"/>
    </source>
</evidence>
<organism evidence="5 6">
    <name type="scientific">Ferrithrix thermotolerans DSM 19514</name>
    <dbReference type="NCBI Taxonomy" id="1121881"/>
    <lineage>
        <taxon>Bacteria</taxon>
        <taxon>Bacillati</taxon>
        <taxon>Actinomycetota</taxon>
        <taxon>Acidimicrobiia</taxon>
        <taxon>Acidimicrobiales</taxon>
        <taxon>Acidimicrobiaceae</taxon>
        <taxon>Ferrithrix</taxon>
    </lineage>
</organism>
<keyword evidence="2" id="KW-0547">Nucleotide-binding</keyword>
<dbReference type="GO" id="GO:0098796">
    <property type="term" value="C:membrane protein complex"/>
    <property type="evidence" value="ECO:0007669"/>
    <property type="project" value="UniProtKB-ARBA"/>
</dbReference>
<dbReference type="Proteomes" id="UP000184295">
    <property type="component" value="Unassembled WGS sequence"/>
</dbReference>
<keyword evidence="6" id="KW-1185">Reference proteome</keyword>
<dbReference type="AlphaFoldDB" id="A0A1M4VCX4"/>
<evidence type="ECO:0000256" key="2">
    <source>
        <dbReference type="ARBA" id="ARBA00022741"/>
    </source>
</evidence>
<dbReference type="STRING" id="1121881.SAMN02745225_01284"/>
<evidence type="ECO:0000313" key="5">
    <source>
        <dbReference type="EMBL" id="SHE66796.1"/>
    </source>
</evidence>
<dbReference type="InterPro" id="IPR015854">
    <property type="entry name" value="ABC_transpr_LolD-like"/>
</dbReference>
<dbReference type="RefSeq" id="WP_245790325.1">
    <property type="nucleotide sequence ID" value="NZ_FQUL01000015.1"/>
</dbReference>
<evidence type="ECO:0000256" key="3">
    <source>
        <dbReference type="ARBA" id="ARBA00022840"/>
    </source>
</evidence>
<dbReference type="SUPFAM" id="SSF52540">
    <property type="entry name" value="P-loop containing nucleoside triphosphate hydrolases"/>
    <property type="match status" value="1"/>
</dbReference>
<dbReference type="InterPro" id="IPR003439">
    <property type="entry name" value="ABC_transporter-like_ATP-bd"/>
</dbReference>
<dbReference type="PROSITE" id="PS50893">
    <property type="entry name" value="ABC_TRANSPORTER_2"/>
    <property type="match status" value="1"/>
</dbReference>
<dbReference type="PANTHER" id="PTHR24220:SF86">
    <property type="entry name" value="ABC TRANSPORTER ABCH.1"/>
    <property type="match status" value="1"/>
</dbReference>
<sequence length="238" mass="25818">MEVDSLDEVGVKKVQRDPLVKLEGISKRYERGSVSFVALDGVSLQIGRGEYVTMTGPSGSGKSTLMNLIGCLDVPSSGRLYTDGQDVACLDERALAKIRNEIIGFVLQQFNLLTPLTAPKNVQLPLIYACVPLDEKMERSVALLERVALGDHLEHKPMEMPGGQQQRVAIARALASNPPLILADEPTGNLDSKSAVEVLSLFEELHGSGRTIVVITHDNEVAARAERVIRIHDGKVVS</sequence>
<reference evidence="6" key="1">
    <citation type="submission" date="2016-11" db="EMBL/GenBank/DDBJ databases">
        <authorList>
            <person name="Varghese N."/>
            <person name="Submissions S."/>
        </authorList>
    </citation>
    <scope>NUCLEOTIDE SEQUENCE [LARGE SCALE GENOMIC DNA]</scope>
    <source>
        <strain evidence="6">DSM 19514</strain>
    </source>
</reference>
<dbReference type="GO" id="GO:0022857">
    <property type="term" value="F:transmembrane transporter activity"/>
    <property type="evidence" value="ECO:0007669"/>
    <property type="project" value="TreeGrafter"/>
</dbReference>
<dbReference type="GO" id="GO:0005524">
    <property type="term" value="F:ATP binding"/>
    <property type="evidence" value="ECO:0007669"/>
    <property type="project" value="UniProtKB-KW"/>
</dbReference>
<dbReference type="PANTHER" id="PTHR24220">
    <property type="entry name" value="IMPORT ATP-BINDING PROTEIN"/>
    <property type="match status" value="1"/>
</dbReference>
<keyword evidence="3 5" id="KW-0067">ATP-binding</keyword>
<dbReference type="InterPro" id="IPR017911">
    <property type="entry name" value="MacB-like_ATP-bd"/>
</dbReference>
<dbReference type="SMART" id="SM00382">
    <property type="entry name" value="AAA"/>
    <property type="match status" value="1"/>
</dbReference>
<gene>
    <name evidence="5" type="ORF">SAMN02745225_01284</name>
</gene>
<dbReference type="Gene3D" id="3.40.50.300">
    <property type="entry name" value="P-loop containing nucleotide triphosphate hydrolases"/>
    <property type="match status" value="1"/>
</dbReference>
<dbReference type="FunFam" id="3.40.50.300:FF:000032">
    <property type="entry name" value="Export ABC transporter ATP-binding protein"/>
    <property type="match status" value="1"/>
</dbReference>
<protein>
    <submittedName>
        <fullName evidence="5">Putative ABC transport system ATP-binding protein</fullName>
    </submittedName>
</protein>
<dbReference type="GO" id="GO:0005886">
    <property type="term" value="C:plasma membrane"/>
    <property type="evidence" value="ECO:0007669"/>
    <property type="project" value="TreeGrafter"/>
</dbReference>
<accession>A0A1M4VCX4</accession>
<dbReference type="CDD" id="cd03255">
    <property type="entry name" value="ABC_MJ0796_LolCDE_FtsE"/>
    <property type="match status" value="1"/>
</dbReference>